<dbReference type="Proteomes" id="UP000307507">
    <property type="component" value="Unassembled WGS sequence"/>
</dbReference>
<evidence type="ECO:0000259" key="5">
    <source>
        <dbReference type="SMART" id="SM00644"/>
    </source>
</evidence>
<evidence type="ECO:0000256" key="2">
    <source>
        <dbReference type="ARBA" id="ARBA00011901"/>
    </source>
</evidence>
<proteinExistence type="predicted"/>
<sequence length="279" mass="31454">MSRRVSLLIGNILLSLVLFSCSGSKYYGDGPSYKKQARGYAGVYRQVPPEKQGLKAVDTTDRKMWIGTINFGIRKPNYVVLHHTAQDSVAQTIRTFLSLKREVSAHYIVGRDGSIVQMANDYFRAYHAGVGKWGNDTDLNSSSIGIELDNNGTTDPWPEVQIATLIQLLDYLKSTYNIPQANFIAHADLAPTRKVDPHHFPWKSIAEKGFGYWYTEEELVTPPAGFEPKIALKVIGYDVTNLDAAIKAFKIHYIQENEESAELSEHDLSILYTIYQKYL</sequence>
<dbReference type="GO" id="GO:0009253">
    <property type="term" value="P:peptidoglycan catabolic process"/>
    <property type="evidence" value="ECO:0007669"/>
    <property type="project" value="InterPro"/>
</dbReference>
<evidence type="ECO:0000256" key="4">
    <source>
        <dbReference type="ARBA" id="ARBA00023316"/>
    </source>
</evidence>
<dbReference type="PROSITE" id="PS51257">
    <property type="entry name" value="PROKAR_LIPOPROTEIN"/>
    <property type="match status" value="1"/>
</dbReference>
<evidence type="ECO:0000256" key="3">
    <source>
        <dbReference type="ARBA" id="ARBA00022801"/>
    </source>
</evidence>
<dbReference type="EMBL" id="SSNZ01000004">
    <property type="protein sequence ID" value="THF49959.1"/>
    <property type="molecule type" value="Genomic_DNA"/>
</dbReference>
<dbReference type="GO" id="GO:0071555">
    <property type="term" value="P:cell wall organization"/>
    <property type="evidence" value="ECO:0007669"/>
    <property type="project" value="UniProtKB-KW"/>
</dbReference>
<dbReference type="InterPro" id="IPR002502">
    <property type="entry name" value="Amidase_domain"/>
</dbReference>
<comment type="catalytic activity">
    <reaction evidence="1">
        <text>Hydrolyzes the link between N-acetylmuramoyl residues and L-amino acid residues in certain cell-wall glycopeptides.</text>
        <dbReference type="EC" id="3.5.1.28"/>
    </reaction>
</comment>
<protein>
    <recommendedName>
        <fullName evidence="2">N-acetylmuramoyl-L-alanine amidase</fullName>
        <ecNumber evidence="2">3.5.1.28</ecNumber>
    </recommendedName>
</protein>
<dbReference type="SMART" id="SM00644">
    <property type="entry name" value="Ami_2"/>
    <property type="match status" value="1"/>
</dbReference>
<dbReference type="PANTHER" id="PTHR30417">
    <property type="entry name" value="N-ACETYLMURAMOYL-L-ALANINE AMIDASE AMID"/>
    <property type="match status" value="1"/>
</dbReference>
<evidence type="ECO:0000313" key="6">
    <source>
        <dbReference type="EMBL" id="THF49959.1"/>
    </source>
</evidence>
<name>A0A4S3ZWD3_9FLAO</name>
<evidence type="ECO:0000256" key="1">
    <source>
        <dbReference type="ARBA" id="ARBA00001561"/>
    </source>
</evidence>
<dbReference type="CDD" id="cd06583">
    <property type="entry name" value="PGRP"/>
    <property type="match status" value="1"/>
</dbReference>
<dbReference type="Pfam" id="PF01510">
    <property type="entry name" value="Amidase_2"/>
    <property type="match status" value="1"/>
</dbReference>
<dbReference type="InterPro" id="IPR051206">
    <property type="entry name" value="NAMLAA_amidase_2"/>
</dbReference>
<dbReference type="AlphaFoldDB" id="A0A4S3ZWD3"/>
<keyword evidence="7" id="KW-1185">Reference proteome</keyword>
<dbReference type="GO" id="GO:0009254">
    <property type="term" value="P:peptidoglycan turnover"/>
    <property type="evidence" value="ECO:0007669"/>
    <property type="project" value="TreeGrafter"/>
</dbReference>
<dbReference type="PANTHER" id="PTHR30417:SF1">
    <property type="entry name" value="N-ACETYLMURAMOYL-L-ALANINE AMIDASE AMID"/>
    <property type="match status" value="1"/>
</dbReference>
<organism evidence="6 7">
    <name type="scientific">Flavobacterium supellecticarium</name>
    <dbReference type="NCBI Taxonomy" id="2565924"/>
    <lineage>
        <taxon>Bacteria</taxon>
        <taxon>Pseudomonadati</taxon>
        <taxon>Bacteroidota</taxon>
        <taxon>Flavobacteriia</taxon>
        <taxon>Flavobacteriales</taxon>
        <taxon>Flavobacteriaceae</taxon>
        <taxon>Flavobacterium</taxon>
    </lineage>
</organism>
<dbReference type="SUPFAM" id="SSF55846">
    <property type="entry name" value="N-acetylmuramoyl-L-alanine amidase-like"/>
    <property type="match status" value="1"/>
</dbReference>
<feature type="domain" description="N-acetylmuramoyl-L-alanine amidase" evidence="5">
    <location>
        <begin position="66"/>
        <end position="198"/>
    </location>
</feature>
<dbReference type="Gene3D" id="3.40.80.10">
    <property type="entry name" value="Peptidoglycan recognition protein-like"/>
    <property type="match status" value="1"/>
</dbReference>
<comment type="caution">
    <text evidence="6">The sequence shown here is derived from an EMBL/GenBank/DDBJ whole genome shotgun (WGS) entry which is preliminary data.</text>
</comment>
<accession>A0A4S3ZWD3</accession>
<reference evidence="6 7" key="1">
    <citation type="submission" date="2019-04" db="EMBL/GenBank/DDBJ databases">
        <title>Flavobacterium sp. nov. isolated from construction timber.</title>
        <authorList>
            <person name="Lin S.-Y."/>
            <person name="Chang C.-T."/>
            <person name="Young C.-C."/>
        </authorList>
    </citation>
    <scope>NUCLEOTIDE SEQUENCE [LARGE SCALE GENOMIC DNA]</scope>
    <source>
        <strain evidence="6 7">CC-CTC003</strain>
    </source>
</reference>
<dbReference type="EC" id="3.5.1.28" evidence="2"/>
<dbReference type="InterPro" id="IPR036505">
    <property type="entry name" value="Amidase/PGRP_sf"/>
</dbReference>
<dbReference type="GO" id="GO:0019867">
    <property type="term" value="C:outer membrane"/>
    <property type="evidence" value="ECO:0007669"/>
    <property type="project" value="TreeGrafter"/>
</dbReference>
<gene>
    <name evidence="6" type="ORF">E6C50_11465</name>
</gene>
<dbReference type="RefSeq" id="WP_136403365.1">
    <property type="nucleotide sequence ID" value="NZ_SSNZ01000004.1"/>
</dbReference>
<keyword evidence="3" id="KW-0378">Hydrolase</keyword>
<dbReference type="GO" id="GO:0008745">
    <property type="term" value="F:N-acetylmuramoyl-L-alanine amidase activity"/>
    <property type="evidence" value="ECO:0007669"/>
    <property type="project" value="UniProtKB-EC"/>
</dbReference>
<keyword evidence="4" id="KW-0961">Cell wall biogenesis/degradation</keyword>
<evidence type="ECO:0000313" key="7">
    <source>
        <dbReference type="Proteomes" id="UP000307507"/>
    </source>
</evidence>
<dbReference type="OrthoDB" id="9794842at2"/>